<feature type="compositionally biased region" description="Basic and acidic residues" evidence="2">
    <location>
        <begin position="396"/>
        <end position="413"/>
    </location>
</feature>
<feature type="coiled-coil region" evidence="1">
    <location>
        <begin position="564"/>
        <end position="591"/>
    </location>
</feature>
<dbReference type="InterPro" id="IPR011029">
    <property type="entry name" value="DEATH-like_dom_sf"/>
</dbReference>
<evidence type="ECO:0000256" key="2">
    <source>
        <dbReference type="SAM" id="MobiDB-lite"/>
    </source>
</evidence>
<feature type="region of interest" description="Disordered" evidence="2">
    <location>
        <begin position="592"/>
        <end position="626"/>
    </location>
</feature>
<feature type="non-terminal residue" evidence="3">
    <location>
        <position position="1"/>
    </location>
</feature>
<dbReference type="EMBL" id="GBGP01000146">
    <property type="protein sequence ID" value="JAC85039.1"/>
    <property type="molecule type" value="mRNA"/>
</dbReference>
<feature type="compositionally biased region" description="Polar residues" evidence="2">
    <location>
        <begin position="594"/>
        <end position="609"/>
    </location>
</feature>
<reference evidence="3" key="1">
    <citation type="journal article" date="2014" name="PLoS Genet.">
        <title>Differential Responses to Wnt and PCP Disruption Predict Expression and Developmental Function of Conserved and Novel Genes in a Cnidarian.</title>
        <authorList>
            <person name="Lapebie P."/>
            <person name="Ruggiero A."/>
            <person name="Barreau C."/>
            <person name="Chevalier S."/>
            <person name="Chang P."/>
            <person name="Dru P."/>
            <person name="Houliston E."/>
            <person name="Momose T."/>
        </authorList>
    </citation>
    <scope>NUCLEOTIDE SEQUENCE</scope>
</reference>
<dbReference type="Gene3D" id="1.10.533.10">
    <property type="entry name" value="Death Domain, Fas"/>
    <property type="match status" value="1"/>
</dbReference>
<feature type="compositionally biased region" description="Polar residues" evidence="2">
    <location>
        <begin position="469"/>
        <end position="523"/>
    </location>
</feature>
<organism evidence="3">
    <name type="scientific">Clytia hemisphaerica</name>
    <dbReference type="NCBI Taxonomy" id="252671"/>
    <lineage>
        <taxon>Eukaryota</taxon>
        <taxon>Metazoa</taxon>
        <taxon>Cnidaria</taxon>
        <taxon>Hydrozoa</taxon>
        <taxon>Hydroidolina</taxon>
        <taxon>Leptothecata</taxon>
        <taxon>Obeliida</taxon>
        <taxon>Clytiidae</taxon>
        <taxon>Clytia</taxon>
    </lineage>
</organism>
<dbReference type="Gene3D" id="6.10.250.1080">
    <property type="match status" value="1"/>
</dbReference>
<evidence type="ECO:0000313" key="3">
    <source>
        <dbReference type="EMBL" id="JAC85039.1"/>
    </source>
</evidence>
<proteinExistence type="evidence at transcript level"/>
<sequence>KFQNQITKLRNHTKTMEQQKVLTVLYKNDDVASSVPDPIKLQKECNQLRHKLENQEALKKDLENIKQELEKVLETHKMLQKVAIALEEKNRTLLDQYKLEAREKMTLEEKCLDLENEIETKKLSYDGLEKRFQKMKEKMSASESLEDMVYTLEKDKRKANDKVQELKDEIETLQQGSGNKFKDFEDKISKLTKENKDLSVKLETYLEEMEDMEQKNDALEADHKKLTTDYEHLKSIELVGTNMIEITQLEQDKSELKSKLRKEIEKRETCENELFRVEEEYETFKMELEENELKLESEISKVNIDLFGRKASTASSISLDNDNNNNLTDSGMKFLIRKKQKLMDNLEKENDALKKKVQQLEQEHEILLEENSNIAKSNIELEDQLLKCETTINELEEKSKETESERKRAEQESFSRLMTSAEKELEHNERAGEIDRLKREVVEVQDILRITAIERNELQAELFHRMGSPNHQSSFGYSPNSHTPTRQMERSYSSNQMERSYSSNQMDRGYSAANQMERSYSSASQLITDNHTETSSTSSFNSQESEQVLNAFHRKALRYDEEKEREYESKIQHQNKVIKSLEDRIHKLREHDQYNMNNNNSKGEISSPETTPPVAIKNGRLHDSMDDFADNTLTRRQRSKSLDCLNRSSSEEALEHHREDTLDDRELRRISYQLADGNWKHLPNDLNIKKRQEINQIINSGYKDQEKIYRMLVVWRAEMEKKSREDLLRYLIDHLGNRRKDIVKFLKDMTSSKHVKDNQSIKTRFQKFTRSVRR</sequence>
<feature type="region of interest" description="Disordered" evidence="2">
    <location>
        <begin position="467"/>
        <end position="523"/>
    </location>
</feature>
<dbReference type="AlphaFoldDB" id="A0A069DUT0"/>
<feature type="region of interest" description="Disordered" evidence="2">
    <location>
        <begin position="396"/>
        <end position="428"/>
    </location>
</feature>
<protein>
    <submittedName>
        <fullName evidence="3">Girdin protein</fullName>
    </submittedName>
</protein>
<name>A0A069DUT0_9CNID</name>
<evidence type="ECO:0000256" key="1">
    <source>
        <dbReference type="SAM" id="Coils"/>
    </source>
</evidence>
<accession>A0A069DUT0</accession>
<keyword evidence="1" id="KW-0175">Coiled coil</keyword>
<feature type="coiled-coil region" evidence="1">
    <location>
        <begin position="45"/>
        <end position="305"/>
    </location>
</feature>